<dbReference type="GO" id="GO:0016020">
    <property type="term" value="C:membrane"/>
    <property type="evidence" value="ECO:0007669"/>
    <property type="project" value="UniProtKB-SubCell"/>
</dbReference>
<dbReference type="PROSITE" id="PS00217">
    <property type="entry name" value="SUGAR_TRANSPORT_2"/>
    <property type="match status" value="1"/>
</dbReference>
<feature type="transmembrane region" description="Helical" evidence="5">
    <location>
        <begin position="21"/>
        <end position="41"/>
    </location>
</feature>
<sequence length="516" mass="56891">MTGKKVEGILMKIGSFGLYQLKVFALMSYAVVFCSFVLMVMTFSTAEPPWRCAANTTSCTLNGTFKAGDKDYSHRCGIPRKDWEFAVDGDFDSIVTEWDLVCDIAVYSSIANSLLFILWIFGAMLASILSDKFGRKPVVFPFTILACACGFISAFAQKYWVFALFRALAGIGIGGYSICAFVLVVEYVGVRHRSLIGIGIWAGWIFSLCVLALLGYLVQSWRTLTIITSAPGLVFFIFWWFTPESLRWLLVRGKNEEAKKILKTAARVNKKVLTDNDLASLEDEDKKTDERLGDVRDLFASRTLTHRTLVSWYCWFVSGLVYYGISLSAPTVGGNMYLNFFISTVCEAVGMAIAIPLLNKIGRKKSIVASLWLAGLSTVVAALLNFYDDGGKGYLAGKILTAMVLGKFFITIVFDGVYVYSSELFPTVVRNTAMGTSTSAARVGSAIAPYVVFSERAHTLMPFGIMAINALICGILCLTLPETNKVAMPDTVQQVQMNNDSIGAYDEKLNLNEQQL</sequence>
<feature type="transmembrane region" description="Helical" evidence="5">
    <location>
        <begin position="163"/>
        <end position="188"/>
    </location>
</feature>
<evidence type="ECO:0000256" key="5">
    <source>
        <dbReference type="SAM" id="Phobius"/>
    </source>
</evidence>
<dbReference type="KEGG" id="aten:116304897"/>
<name>A0A6P8IU25_ACTTE</name>
<dbReference type="InterPro" id="IPR020846">
    <property type="entry name" value="MFS_dom"/>
</dbReference>
<feature type="transmembrane region" description="Helical" evidence="5">
    <location>
        <begin position="195"/>
        <end position="218"/>
    </location>
</feature>
<comment type="subcellular location">
    <subcellularLocation>
        <location evidence="1">Membrane</location>
        <topology evidence="1">Multi-pass membrane protein</topology>
    </subcellularLocation>
</comment>
<dbReference type="PANTHER" id="PTHR24064">
    <property type="entry name" value="SOLUTE CARRIER FAMILY 22 MEMBER"/>
    <property type="match status" value="1"/>
</dbReference>
<gene>
    <name evidence="8" type="primary">LOC116304897</name>
</gene>
<feature type="transmembrane region" description="Helical" evidence="5">
    <location>
        <begin position="104"/>
        <end position="126"/>
    </location>
</feature>
<keyword evidence="7" id="KW-1185">Reference proteome</keyword>
<organism evidence="7 8">
    <name type="scientific">Actinia tenebrosa</name>
    <name type="common">Australian red waratah sea anemone</name>
    <dbReference type="NCBI Taxonomy" id="6105"/>
    <lineage>
        <taxon>Eukaryota</taxon>
        <taxon>Metazoa</taxon>
        <taxon>Cnidaria</taxon>
        <taxon>Anthozoa</taxon>
        <taxon>Hexacorallia</taxon>
        <taxon>Actiniaria</taxon>
        <taxon>Actiniidae</taxon>
        <taxon>Actinia</taxon>
    </lineage>
</organism>
<dbReference type="Proteomes" id="UP000515163">
    <property type="component" value="Unplaced"/>
</dbReference>
<feature type="transmembrane region" description="Helical" evidence="5">
    <location>
        <begin position="367"/>
        <end position="387"/>
    </location>
</feature>
<reference evidence="8" key="1">
    <citation type="submission" date="2025-08" db="UniProtKB">
        <authorList>
            <consortium name="RefSeq"/>
        </authorList>
    </citation>
    <scope>IDENTIFICATION</scope>
    <source>
        <tissue evidence="8">Tentacle</tissue>
    </source>
</reference>
<keyword evidence="3 5" id="KW-1133">Transmembrane helix</keyword>
<dbReference type="Pfam" id="PF00083">
    <property type="entry name" value="Sugar_tr"/>
    <property type="match status" value="1"/>
</dbReference>
<dbReference type="InterPro" id="IPR036259">
    <property type="entry name" value="MFS_trans_sf"/>
</dbReference>
<dbReference type="PROSITE" id="PS50850">
    <property type="entry name" value="MFS"/>
    <property type="match status" value="1"/>
</dbReference>
<dbReference type="AlphaFoldDB" id="A0A6P8IU25"/>
<feature type="transmembrane region" description="Helical" evidence="5">
    <location>
        <begin position="138"/>
        <end position="157"/>
    </location>
</feature>
<evidence type="ECO:0000259" key="6">
    <source>
        <dbReference type="PROSITE" id="PS50850"/>
    </source>
</evidence>
<feature type="transmembrane region" description="Helical" evidence="5">
    <location>
        <begin position="309"/>
        <end position="325"/>
    </location>
</feature>
<evidence type="ECO:0000256" key="2">
    <source>
        <dbReference type="ARBA" id="ARBA00022692"/>
    </source>
</evidence>
<dbReference type="CDD" id="cd17317">
    <property type="entry name" value="MFS_SLC22"/>
    <property type="match status" value="1"/>
</dbReference>
<dbReference type="PROSITE" id="PS00216">
    <property type="entry name" value="SUGAR_TRANSPORT_1"/>
    <property type="match status" value="1"/>
</dbReference>
<dbReference type="InParanoid" id="A0A6P8IU25"/>
<dbReference type="InterPro" id="IPR005828">
    <property type="entry name" value="MFS_sugar_transport-like"/>
</dbReference>
<evidence type="ECO:0000313" key="7">
    <source>
        <dbReference type="Proteomes" id="UP000515163"/>
    </source>
</evidence>
<feature type="transmembrane region" description="Helical" evidence="5">
    <location>
        <begin position="459"/>
        <end position="480"/>
    </location>
</feature>
<dbReference type="InterPro" id="IPR005829">
    <property type="entry name" value="Sugar_transporter_CS"/>
</dbReference>
<evidence type="ECO:0000313" key="8">
    <source>
        <dbReference type="RefSeq" id="XP_031570544.1"/>
    </source>
</evidence>
<dbReference type="GO" id="GO:0022857">
    <property type="term" value="F:transmembrane transporter activity"/>
    <property type="evidence" value="ECO:0007669"/>
    <property type="project" value="InterPro"/>
</dbReference>
<keyword evidence="2 5" id="KW-0812">Transmembrane</keyword>
<dbReference type="SUPFAM" id="SSF103473">
    <property type="entry name" value="MFS general substrate transporter"/>
    <property type="match status" value="1"/>
</dbReference>
<feature type="transmembrane region" description="Helical" evidence="5">
    <location>
        <begin position="399"/>
        <end position="420"/>
    </location>
</feature>
<feature type="transmembrane region" description="Helical" evidence="5">
    <location>
        <begin position="337"/>
        <end position="358"/>
    </location>
</feature>
<dbReference type="Gene3D" id="1.20.1250.20">
    <property type="entry name" value="MFS general substrate transporter like domains"/>
    <property type="match status" value="1"/>
</dbReference>
<evidence type="ECO:0000256" key="1">
    <source>
        <dbReference type="ARBA" id="ARBA00004141"/>
    </source>
</evidence>
<dbReference type="OrthoDB" id="5970406at2759"/>
<dbReference type="RefSeq" id="XP_031570544.1">
    <property type="nucleotide sequence ID" value="XM_031714684.1"/>
</dbReference>
<feature type="transmembrane region" description="Helical" evidence="5">
    <location>
        <begin position="224"/>
        <end position="242"/>
    </location>
</feature>
<evidence type="ECO:0000256" key="4">
    <source>
        <dbReference type="ARBA" id="ARBA00023136"/>
    </source>
</evidence>
<feature type="domain" description="Major facilitator superfamily (MFS) profile" evidence="6">
    <location>
        <begin position="23"/>
        <end position="485"/>
    </location>
</feature>
<protein>
    <submittedName>
        <fullName evidence="8">Organic cation transporter protein-like</fullName>
    </submittedName>
</protein>
<proteinExistence type="predicted"/>
<evidence type="ECO:0000256" key="3">
    <source>
        <dbReference type="ARBA" id="ARBA00022989"/>
    </source>
</evidence>
<keyword evidence="4 5" id="KW-0472">Membrane</keyword>
<dbReference type="GeneID" id="116304897"/>
<accession>A0A6P8IU25</accession>